<dbReference type="SUPFAM" id="SSF55804">
    <property type="entry name" value="Phoshotransferase/anion transport protein"/>
    <property type="match status" value="1"/>
</dbReference>
<dbReference type="Gene3D" id="3.40.930.10">
    <property type="entry name" value="Mannitol-specific EII, Chain A"/>
    <property type="match status" value="1"/>
</dbReference>
<dbReference type="PANTHER" id="PTHR47738">
    <property type="entry name" value="PTS SYSTEM FRUCTOSE-LIKE EIIA COMPONENT-RELATED"/>
    <property type="match status" value="1"/>
</dbReference>
<protein>
    <submittedName>
        <fullName evidence="2">PTS IIA-like nitrogen-regulatory protein PtsN</fullName>
    </submittedName>
</protein>
<proteinExistence type="predicted"/>
<organism evidence="2 3">
    <name type="scientific">Humidesulfovibrio mexicanus</name>
    <dbReference type="NCBI Taxonomy" id="147047"/>
    <lineage>
        <taxon>Bacteria</taxon>
        <taxon>Pseudomonadati</taxon>
        <taxon>Thermodesulfobacteriota</taxon>
        <taxon>Desulfovibrionia</taxon>
        <taxon>Desulfovibrionales</taxon>
        <taxon>Desulfovibrionaceae</taxon>
        <taxon>Humidesulfovibrio</taxon>
    </lineage>
</organism>
<gene>
    <name evidence="2" type="ORF">SAMN04488503_0288</name>
</gene>
<evidence type="ECO:0000313" key="3">
    <source>
        <dbReference type="Proteomes" id="UP000198324"/>
    </source>
</evidence>
<dbReference type="PROSITE" id="PS51094">
    <property type="entry name" value="PTS_EIIA_TYPE_2"/>
    <property type="match status" value="1"/>
</dbReference>
<dbReference type="InterPro" id="IPR051541">
    <property type="entry name" value="PTS_SugarTrans_NitroReg"/>
</dbReference>
<dbReference type="InterPro" id="IPR002178">
    <property type="entry name" value="PTS_EIIA_type-2_dom"/>
</dbReference>
<dbReference type="PANTHER" id="PTHR47738:SF1">
    <property type="entry name" value="NITROGEN REGULATORY PROTEIN"/>
    <property type="match status" value="1"/>
</dbReference>
<name>A0A238XP63_9BACT</name>
<accession>A0A238XP63</accession>
<dbReference type="GO" id="GO:0030295">
    <property type="term" value="F:protein kinase activator activity"/>
    <property type="evidence" value="ECO:0007669"/>
    <property type="project" value="TreeGrafter"/>
</dbReference>
<keyword evidence="3" id="KW-1185">Reference proteome</keyword>
<dbReference type="Proteomes" id="UP000198324">
    <property type="component" value="Unassembled WGS sequence"/>
</dbReference>
<evidence type="ECO:0000313" key="2">
    <source>
        <dbReference type="EMBL" id="SNR60331.1"/>
    </source>
</evidence>
<evidence type="ECO:0000259" key="1">
    <source>
        <dbReference type="PROSITE" id="PS51094"/>
    </source>
</evidence>
<dbReference type="PROSITE" id="PS00372">
    <property type="entry name" value="PTS_EIIA_TYPE_2_HIS"/>
    <property type="match status" value="1"/>
</dbReference>
<dbReference type="OrthoDB" id="95460at2"/>
<dbReference type="AlphaFoldDB" id="A0A238XP63"/>
<sequence length="149" mass="16562">MRLDEYLDRELVLPALAATSKPEVLREMTMAVAARHPQLDADLALSVLLDREGLGTTGIGDGVAIPHGKLPTLSNIILLVGRSLHGVDFEALDFKPCSIFFLVLAPEQMTGIHLRILAHISRLIKDDSFRKDFFEAEDREGLLRLLQSY</sequence>
<dbReference type="RefSeq" id="WP_089270970.1">
    <property type="nucleotide sequence ID" value="NZ_FZOC01000001.1"/>
</dbReference>
<reference evidence="2 3" key="1">
    <citation type="submission" date="2017-06" db="EMBL/GenBank/DDBJ databases">
        <authorList>
            <person name="Kim H.J."/>
            <person name="Triplett B.A."/>
        </authorList>
    </citation>
    <scope>NUCLEOTIDE SEQUENCE [LARGE SCALE GENOMIC DNA]</scope>
    <source>
        <strain evidence="2 3">DSM 13116</strain>
    </source>
</reference>
<dbReference type="CDD" id="cd00211">
    <property type="entry name" value="PTS_IIA_fru"/>
    <property type="match status" value="1"/>
</dbReference>
<dbReference type="EMBL" id="FZOC01000001">
    <property type="protein sequence ID" value="SNR60331.1"/>
    <property type="molecule type" value="Genomic_DNA"/>
</dbReference>
<dbReference type="Pfam" id="PF00359">
    <property type="entry name" value="PTS_EIIA_2"/>
    <property type="match status" value="1"/>
</dbReference>
<feature type="domain" description="PTS EIIA type-2" evidence="1">
    <location>
        <begin position="5"/>
        <end position="149"/>
    </location>
</feature>
<dbReference type="InterPro" id="IPR016152">
    <property type="entry name" value="PTrfase/Anion_transptr"/>
</dbReference>